<evidence type="ECO:0000313" key="3">
    <source>
        <dbReference type="Proteomes" id="UP000229307"/>
    </source>
</evidence>
<dbReference type="EMBL" id="PFMR01000258">
    <property type="protein sequence ID" value="PIZ15530.1"/>
    <property type="molecule type" value="Genomic_DNA"/>
</dbReference>
<name>A0A2M7S7R3_9BACT</name>
<dbReference type="AlphaFoldDB" id="A0A2M7S7R3"/>
<dbReference type="Gene3D" id="2.120.10.10">
    <property type="match status" value="1"/>
</dbReference>
<protein>
    <recommendedName>
        <fullName evidence="1">Sialidase domain-containing protein</fullName>
    </recommendedName>
</protein>
<reference evidence="3" key="1">
    <citation type="submission" date="2017-09" db="EMBL/GenBank/DDBJ databases">
        <title>Depth-based differentiation of microbial function through sediment-hosted aquifers and enrichment of novel symbionts in the deep terrestrial subsurface.</title>
        <authorList>
            <person name="Probst A.J."/>
            <person name="Ladd B."/>
            <person name="Jarett J.K."/>
            <person name="Geller-Mcgrath D.E."/>
            <person name="Sieber C.M.K."/>
            <person name="Emerson J.B."/>
            <person name="Anantharaman K."/>
            <person name="Thomas B.C."/>
            <person name="Malmstrom R."/>
            <person name="Stieglmeier M."/>
            <person name="Klingl A."/>
            <person name="Woyke T."/>
            <person name="Ryan C.M."/>
            <person name="Banfield J.F."/>
        </authorList>
    </citation>
    <scope>NUCLEOTIDE SEQUENCE [LARGE SCALE GENOMIC DNA]</scope>
</reference>
<comment type="caution">
    <text evidence="2">The sequence shown here is derived from an EMBL/GenBank/DDBJ whole genome shotgun (WGS) entry which is preliminary data.</text>
</comment>
<organism evidence="2 3">
    <name type="scientific">Candidatus Desantisbacteria bacterium CG_4_10_14_0_8_um_filter_48_22</name>
    <dbReference type="NCBI Taxonomy" id="1974543"/>
    <lineage>
        <taxon>Bacteria</taxon>
        <taxon>Candidatus Desantisiibacteriota</taxon>
    </lineage>
</organism>
<dbReference type="InterPro" id="IPR036278">
    <property type="entry name" value="Sialidase_sf"/>
</dbReference>
<dbReference type="InterPro" id="IPR011040">
    <property type="entry name" value="Sialidase"/>
</dbReference>
<sequence>MITANFKKKVQLEGVRSALVYDARLDPFKYSHHPQITFCNGKFFAMWSNSLKDEDSSSQLVRWAESDDGCKWKMKGIFAEDPDGPELPLRRFAAGWRVDEQELTGYFCTFSGVSYNNEVKGQKWSDDLKAEARVVRNGVPEEKIGSIHADFIANESPRRTGPGRWIIPGEDKRGITQLLVNDTLDSVSGWRKITLPQSQDKHIMTEPSWFENDKGVITMFFRDDTGSGFLYACESADNGDTWGSVERTGFPDNIAKFACGRLEDGRFFIIGNSHNEKKWFRIPLTISVSDDGARFYRQYFIRVEETNMRFEGMHKGPGYQYPGVLVKDNRIFIVYSINKEDVGISVFDADRME</sequence>
<dbReference type="PANTHER" id="PTHR43752">
    <property type="entry name" value="BNR/ASP-BOX REPEAT FAMILY PROTEIN"/>
    <property type="match status" value="1"/>
</dbReference>
<accession>A0A2M7S7R3</accession>
<proteinExistence type="predicted"/>
<dbReference type="CDD" id="cd15482">
    <property type="entry name" value="Sialidase_non-viral"/>
    <property type="match status" value="1"/>
</dbReference>
<gene>
    <name evidence="2" type="ORF">COY52_09550</name>
</gene>
<evidence type="ECO:0000313" key="2">
    <source>
        <dbReference type="EMBL" id="PIZ15530.1"/>
    </source>
</evidence>
<dbReference type="Pfam" id="PF13088">
    <property type="entry name" value="BNR_2"/>
    <property type="match status" value="1"/>
</dbReference>
<dbReference type="Proteomes" id="UP000229307">
    <property type="component" value="Unassembled WGS sequence"/>
</dbReference>
<evidence type="ECO:0000259" key="1">
    <source>
        <dbReference type="Pfam" id="PF13088"/>
    </source>
</evidence>
<dbReference type="SUPFAM" id="SSF50939">
    <property type="entry name" value="Sialidases"/>
    <property type="match status" value="1"/>
</dbReference>
<dbReference type="PANTHER" id="PTHR43752:SF2">
    <property type="entry name" value="BNR_ASP-BOX REPEAT FAMILY PROTEIN"/>
    <property type="match status" value="1"/>
</dbReference>
<feature type="domain" description="Sialidase" evidence="1">
    <location>
        <begin position="118"/>
        <end position="330"/>
    </location>
</feature>